<dbReference type="Pfam" id="PF00175">
    <property type="entry name" value="NAD_binding_1"/>
    <property type="match status" value="1"/>
</dbReference>
<keyword evidence="12 13" id="KW-0472">Membrane</keyword>
<evidence type="ECO:0000256" key="2">
    <source>
        <dbReference type="ARBA" id="ARBA00004141"/>
    </source>
</evidence>
<accession>A0A3T0N344</accession>
<evidence type="ECO:0000256" key="12">
    <source>
        <dbReference type="ARBA" id="ARBA00023136"/>
    </source>
</evidence>
<dbReference type="InterPro" id="IPR017927">
    <property type="entry name" value="FAD-bd_FR_type"/>
</dbReference>
<gene>
    <name evidence="15" type="ORF">EBB79_11345</name>
</gene>
<feature type="transmembrane region" description="Helical" evidence="13">
    <location>
        <begin position="71"/>
        <end position="88"/>
    </location>
</feature>
<dbReference type="PROSITE" id="PS51384">
    <property type="entry name" value="FAD_FR"/>
    <property type="match status" value="1"/>
</dbReference>
<dbReference type="GO" id="GO:0046872">
    <property type="term" value="F:metal ion binding"/>
    <property type="evidence" value="ECO:0007669"/>
    <property type="project" value="UniProtKB-KW"/>
</dbReference>
<dbReference type="AlphaFoldDB" id="A0A3T0N344"/>
<keyword evidence="6" id="KW-0479">Metal-binding</keyword>
<comment type="subcellular location">
    <subcellularLocation>
        <location evidence="2">Membrane</location>
        <topology evidence="2">Multi-pass membrane protein</topology>
    </subcellularLocation>
</comment>
<comment type="cofactor">
    <cofactor evidence="1">
        <name>FAD</name>
        <dbReference type="ChEBI" id="CHEBI:57692"/>
    </cofactor>
</comment>
<dbReference type="Pfam" id="PF01794">
    <property type="entry name" value="Ferric_reduct"/>
    <property type="match status" value="1"/>
</dbReference>
<evidence type="ECO:0000256" key="11">
    <source>
        <dbReference type="ARBA" id="ARBA00023014"/>
    </source>
</evidence>
<evidence type="ECO:0000256" key="6">
    <source>
        <dbReference type="ARBA" id="ARBA00022723"/>
    </source>
</evidence>
<reference evidence="15 16" key="1">
    <citation type="submission" date="2018-10" db="EMBL/GenBank/DDBJ databases">
        <title>Parasedimentitalea marina sp. nov., a psychrophilic bacterium isolated from deep seawater of the New Britain Trench.</title>
        <authorList>
            <person name="Cao J."/>
        </authorList>
    </citation>
    <scope>NUCLEOTIDE SEQUENCE [LARGE SCALE GENOMIC DNA]</scope>
    <source>
        <strain evidence="15 16">W43</strain>
    </source>
</reference>
<evidence type="ECO:0000256" key="3">
    <source>
        <dbReference type="ARBA" id="ARBA00022630"/>
    </source>
</evidence>
<dbReference type="GO" id="GO:0016491">
    <property type="term" value="F:oxidoreductase activity"/>
    <property type="evidence" value="ECO:0007669"/>
    <property type="project" value="UniProtKB-KW"/>
</dbReference>
<dbReference type="Gene3D" id="3.40.50.80">
    <property type="entry name" value="Nucleotide-binding domain of ferredoxin-NADP reductase (FNR) module"/>
    <property type="match status" value="1"/>
</dbReference>
<dbReference type="EMBL" id="CP033219">
    <property type="protein sequence ID" value="AZV78414.1"/>
    <property type="molecule type" value="Genomic_DNA"/>
</dbReference>
<keyword evidence="4 13" id="KW-0812">Transmembrane</keyword>
<evidence type="ECO:0000256" key="5">
    <source>
        <dbReference type="ARBA" id="ARBA00022714"/>
    </source>
</evidence>
<evidence type="ECO:0000256" key="13">
    <source>
        <dbReference type="SAM" id="Phobius"/>
    </source>
</evidence>
<proteinExistence type="predicted"/>
<dbReference type="InterPro" id="IPR013130">
    <property type="entry name" value="Fe3_Rdtase_TM_dom"/>
</dbReference>
<keyword evidence="7" id="KW-0274">FAD</keyword>
<dbReference type="Proteomes" id="UP000283063">
    <property type="component" value="Chromosome"/>
</dbReference>
<feature type="transmembrane region" description="Helical" evidence="13">
    <location>
        <begin position="142"/>
        <end position="161"/>
    </location>
</feature>
<dbReference type="SUPFAM" id="SSF52343">
    <property type="entry name" value="Ferredoxin reductase-like, C-terminal NADP-linked domain"/>
    <property type="match status" value="1"/>
</dbReference>
<keyword evidence="10" id="KW-0408">Iron</keyword>
<evidence type="ECO:0000313" key="16">
    <source>
        <dbReference type="Proteomes" id="UP000283063"/>
    </source>
</evidence>
<dbReference type="GO" id="GO:0016020">
    <property type="term" value="C:membrane"/>
    <property type="evidence" value="ECO:0007669"/>
    <property type="project" value="UniProtKB-SubCell"/>
</dbReference>
<dbReference type="GO" id="GO:0051537">
    <property type="term" value="F:2 iron, 2 sulfur cluster binding"/>
    <property type="evidence" value="ECO:0007669"/>
    <property type="project" value="UniProtKB-KW"/>
</dbReference>
<dbReference type="InterPro" id="IPR017938">
    <property type="entry name" value="Riboflavin_synthase-like_b-brl"/>
</dbReference>
<name>A0A3T0N344_9RHOB</name>
<dbReference type="RefSeq" id="WP_127748975.1">
    <property type="nucleotide sequence ID" value="NZ_CP033219.1"/>
</dbReference>
<dbReference type="KEGG" id="sedi:EBB79_11345"/>
<evidence type="ECO:0000256" key="10">
    <source>
        <dbReference type="ARBA" id="ARBA00023004"/>
    </source>
</evidence>
<dbReference type="PANTHER" id="PTHR47354">
    <property type="entry name" value="NADH OXIDOREDUCTASE HCR"/>
    <property type="match status" value="1"/>
</dbReference>
<dbReference type="GO" id="GO:0050660">
    <property type="term" value="F:flavin adenine dinucleotide binding"/>
    <property type="evidence" value="ECO:0007669"/>
    <property type="project" value="TreeGrafter"/>
</dbReference>
<evidence type="ECO:0000256" key="9">
    <source>
        <dbReference type="ARBA" id="ARBA00023002"/>
    </source>
</evidence>
<keyword evidence="9" id="KW-0560">Oxidoreductase</keyword>
<keyword evidence="5" id="KW-0001">2Fe-2S</keyword>
<dbReference type="PANTHER" id="PTHR47354:SF8">
    <property type="entry name" value="1,2-PHENYLACETYL-COA EPOXIDASE, SUBUNIT E"/>
    <property type="match status" value="1"/>
</dbReference>
<evidence type="ECO:0000256" key="8">
    <source>
        <dbReference type="ARBA" id="ARBA00022989"/>
    </source>
</evidence>
<dbReference type="OrthoDB" id="9792185at2"/>
<dbReference type="Pfam" id="PF08022">
    <property type="entry name" value="FAD_binding_8"/>
    <property type="match status" value="1"/>
</dbReference>
<feature type="transmembrane region" description="Helical" evidence="13">
    <location>
        <begin position="114"/>
        <end position="135"/>
    </location>
</feature>
<dbReference type="InterPro" id="IPR013112">
    <property type="entry name" value="FAD-bd_8"/>
</dbReference>
<evidence type="ECO:0000259" key="14">
    <source>
        <dbReference type="PROSITE" id="PS51384"/>
    </source>
</evidence>
<dbReference type="InterPro" id="IPR001433">
    <property type="entry name" value="OxRdtase_FAD/NAD-bd"/>
</dbReference>
<organism evidence="15 16">
    <name type="scientific">Parasedimentitalea marina</name>
    <dbReference type="NCBI Taxonomy" id="2483033"/>
    <lineage>
        <taxon>Bacteria</taxon>
        <taxon>Pseudomonadati</taxon>
        <taxon>Pseudomonadota</taxon>
        <taxon>Alphaproteobacteria</taxon>
        <taxon>Rhodobacterales</taxon>
        <taxon>Paracoccaceae</taxon>
        <taxon>Parasedimentitalea</taxon>
    </lineage>
</organism>
<keyword evidence="11" id="KW-0411">Iron-sulfur</keyword>
<dbReference type="InterPro" id="IPR050415">
    <property type="entry name" value="MRET"/>
</dbReference>
<evidence type="ECO:0000313" key="15">
    <source>
        <dbReference type="EMBL" id="AZV78414.1"/>
    </source>
</evidence>
<keyword evidence="3" id="KW-0285">Flavoprotein</keyword>
<dbReference type="SUPFAM" id="SSF63380">
    <property type="entry name" value="Riboflavin synthase domain-like"/>
    <property type="match status" value="1"/>
</dbReference>
<dbReference type="Gene3D" id="2.40.30.10">
    <property type="entry name" value="Translation factors"/>
    <property type="match status" value="1"/>
</dbReference>
<feature type="domain" description="FAD-binding FR-type" evidence="14">
    <location>
        <begin position="184"/>
        <end position="291"/>
    </location>
</feature>
<feature type="transmembrane region" description="Helical" evidence="13">
    <location>
        <begin position="38"/>
        <end position="59"/>
    </location>
</feature>
<dbReference type="CDD" id="cd06198">
    <property type="entry name" value="FNR_like_3"/>
    <property type="match status" value="1"/>
</dbReference>
<evidence type="ECO:0000256" key="7">
    <source>
        <dbReference type="ARBA" id="ARBA00022827"/>
    </source>
</evidence>
<protein>
    <submittedName>
        <fullName evidence="15">Iron reductase</fullName>
    </submittedName>
</protein>
<evidence type="ECO:0000256" key="4">
    <source>
        <dbReference type="ARBA" id="ARBA00022692"/>
    </source>
</evidence>
<sequence length="434" mass="48006">MRLKPLGLVGVTSALILPVIWLLPLAQKYDTGALFSQYLGMAALIGMALTQVIATRLSFVEQLFGGLDRCYILHKWLGILSMGALLLHDTIDADMDGLGRETALTDVAETMGEISLYGLLILVVITIATFIPYHLWRWTHRIMGVFFIMSTFHYLFILKPFSNGDPLALYVSAFCAVGILAFVYKQLPASLRSSRKYKVSDIQQTGTALAITMSPESRPLKHRPGQFSFVTFDHAAVSEPHPFTISNAPDKEGNIRMTIADLGDFSHSLSNHLKVGTGARLEGAYGRFERRATQAPEVWVAAGIGITPFVAWAQALTDADGPVTLVYCVSEDRDANHLDELRAVEAKVANFRVVLHASRSQGRVNAEAIESYVSDIAQAKVYFCGPQRMRQFLAQGLSRLGVSSRRFHFEEFEIRSGVGLRKLAAWLLNRALVK</sequence>
<keyword evidence="16" id="KW-1185">Reference proteome</keyword>
<evidence type="ECO:0000256" key="1">
    <source>
        <dbReference type="ARBA" id="ARBA00001974"/>
    </source>
</evidence>
<feature type="transmembrane region" description="Helical" evidence="13">
    <location>
        <begin position="167"/>
        <end position="187"/>
    </location>
</feature>
<keyword evidence="8 13" id="KW-1133">Transmembrane helix</keyword>
<dbReference type="InterPro" id="IPR039261">
    <property type="entry name" value="FNR_nucleotide-bd"/>
</dbReference>